<evidence type="ECO:0000313" key="5">
    <source>
        <dbReference type="Proteomes" id="UP001201273"/>
    </source>
</evidence>
<evidence type="ECO:0000313" key="4">
    <source>
        <dbReference type="EMBL" id="MCE2593759.1"/>
    </source>
</evidence>
<keyword evidence="5" id="KW-1185">Reference proteome</keyword>
<dbReference type="Proteomes" id="UP001201273">
    <property type="component" value="Unassembled WGS sequence"/>
</dbReference>
<name>A0ABS8W480_9GAMM</name>
<evidence type="ECO:0000256" key="2">
    <source>
        <dbReference type="ARBA" id="ARBA00022649"/>
    </source>
</evidence>
<reference evidence="4 5" key="1">
    <citation type="journal article" date="2022" name="Environ. Microbiol. Rep.">
        <title>Eco-phylogenetic analyses reveal divergent evolution of vitamin B12 metabolism in the marine bacterial family 'Psychromonadaceae'.</title>
        <authorList>
            <person name="Jin X."/>
            <person name="Yang Y."/>
            <person name="Cao H."/>
            <person name="Gao B."/>
            <person name="Zhao Z."/>
        </authorList>
    </citation>
    <scope>NUCLEOTIDE SEQUENCE [LARGE SCALE GENOMIC DNA]</scope>
    <source>
        <strain evidence="4 5">MKS20</strain>
    </source>
</reference>
<dbReference type="Gene3D" id="3.30.530.20">
    <property type="match status" value="1"/>
</dbReference>
<dbReference type="Pfam" id="PF03364">
    <property type="entry name" value="Polyketide_cyc"/>
    <property type="match status" value="1"/>
</dbReference>
<keyword evidence="2" id="KW-1277">Toxin-antitoxin system</keyword>
<dbReference type="InterPro" id="IPR023393">
    <property type="entry name" value="START-like_dom_sf"/>
</dbReference>
<dbReference type="CDD" id="cd07813">
    <property type="entry name" value="COQ10p_like"/>
    <property type="match status" value="1"/>
</dbReference>
<dbReference type="EMBL" id="JAIMJA010000002">
    <property type="protein sequence ID" value="MCE2593759.1"/>
    <property type="molecule type" value="Genomic_DNA"/>
</dbReference>
<evidence type="ECO:0000256" key="1">
    <source>
        <dbReference type="ARBA" id="ARBA00008918"/>
    </source>
</evidence>
<comment type="similarity">
    <text evidence="1">Belongs to the ribosome association toxin RatA family.</text>
</comment>
<proteinExistence type="inferred from homology"/>
<organism evidence="4 5">
    <name type="scientific">Motilimonas cestriensis</name>
    <dbReference type="NCBI Taxonomy" id="2742685"/>
    <lineage>
        <taxon>Bacteria</taxon>
        <taxon>Pseudomonadati</taxon>
        <taxon>Pseudomonadota</taxon>
        <taxon>Gammaproteobacteria</taxon>
        <taxon>Alteromonadales</taxon>
        <taxon>Alteromonadales genera incertae sedis</taxon>
        <taxon>Motilimonas</taxon>
    </lineage>
</organism>
<dbReference type="PANTHER" id="PTHR12901">
    <property type="entry name" value="SPERM PROTEIN HOMOLOG"/>
    <property type="match status" value="1"/>
</dbReference>
<sequence length="144" mass="16025">MAQISKSALVMFSATEMFDLVNDVNAYPEFLPGCSGSAVLAHSDNLMRASVNVAKAGIKKTFTTENTLVPSERIIMQLIDGPFKHLRGGWTFTPLDDKACKVALDLEFEFSSKLVEMAFGRVFHDLCHAMIKAFTERAKEVYRV</sequence>
<dbReference type="SUPFAM" id="SSF55961">
    <property type="entry name" value="Bet v1-like"/>
    <property type="match status" value="1"/>
</dbReference>
<accession>A0ABS8W480</accession>
<evidence type="ECO:0000259" key="3">
    <source>
        <dbReference type="Pfam" id="PF03364"/>
    </source>
</evidence>
<dbReference type="InterPro" id="IPR044996">
    <property type="entry name" value="COQ10-like"/>
</dbReference>
<dbReference type="PANTHER" id="PTHR12901:SF10">
    <property type="entry name" value="COENZYME Q-BINDING PROTEIN COQ10, MITOCHONDRIAL"/>
    <property type="match status" value="1"/>
</dbReference>
<feature type="domain" description="Coenzyme Q-binding protein COQ10 START" evidence="3">
    <location>
        <begin position="13"/>
        <end position="135"/>
    </location>
</feature>
<comment type="caution">
    <text evidence="4">The sequence shown here is derived from an EMBL/GenBank/DDBJ whole genome shotgun (WGS) entry which is preliminary data.</text>
</comment>
<dbReference type="RefSeq" id="WP_233051341.1">
    <property type="nucleotide sequence ID" value="NZ_JAIMJA010000002.1"/>
</dbReference>
<gene>
    <name evidence="4" type="ORF">K6Y31_02890</name>
</gene>
<dbReference type="InterPro" id="IPR005031">
    <property type="entry name" value="COQ10_START"/>
</dbReference>
<protein>
    <submittedName>
        <fullName evidence="4">SRPBCC family protein</fullName>
    </submittedName>
</protein>